<proteinExistence type="predicted"/>
<dbReference type="GO" id="GO:0009007">
    <property type="term" value="F:site-specific DNA-methyltransferase (adenine-specific) activity"/>
    <property type="evidence" value="ECO:0007669"/>
    <property type="project" value="UniProtKB-EC"/>
</dbReference>
<dbReference type="GO" id="GO:0009307">
    <property type="term" value="P:DNA restriction-modification system"/>
    <property type="evidence" value="ECO:0007669"/>
    <property type="project" value="UniProtKB-KW"/>
</dbReference>
<dbReference type="AlphaFoldDB" id="A0A6C0CKN8"/>
<feature type="domain" description="Type II methyltransferase M.TaqI-like" evidence="8">
    <location>
        <begin position="77"/>
        <end position="201"/>
    </location>
</feature>
<dbReference type="SUPFAM" id="SSF53335">
    <property type="entry name" value="S-adenosyl-L-methionine-dependent methyltransferases"/>
    <property type="match status" value="1"/>
</dbReference>
<dbReference type="EMBL" id="MN739453">
    <property type="protein sequence ID" value="QHT05346.1"/>
    <property type="molecule type" value="Genomic_DNA"/>
</dbReference>
<name>A0A6C0CKN8_9ZZZZ</name>
<dbReference type="PROSITE" id="PS00092">
    <property type="entry name" value="N6_MTASE"/>
    <property type="match status" value="1"/>
</dbReference>
<keyword evidence="6" id="KW-0238">DNA-binding</keyword>
<evidence type="ECO:0000256" key="3">
    <source>
        <dbReference type="ARBA" id="ARBA00022679"/>
    </source>
</evidence>
<dbReference type="CDD" id="cd02440">
    <property type="entry name" value="AdoMet_MTases"/>
    <property type="match status" value="1"/>
</dbReference>
<evidence type="ECO:0000256" key="1">
    <source>
        <dbReference type="ARBA" id="ARBA00011900"/>
    </source>
</evidence>
<keyword evidence="2" id="KW-0489">Methyltransferase</keyword>
<dbReference type="PANTHER" id="PTHR33841:SF6">
    <property type="entry name" value="TYPE II METHYLTRANSFERASE M.HINDII"/>
    <property type="match status" value="1"/>
</dbReference>
<dbReference type="Gene3D" id="3.40.50.150">
    <property type="entry name" value="Vaccinia Virus protein VP39"/>
    <property type="match status" value="1"/>
</dbReference>
<comment type="catalytic activity">
    <reaction evidence="7">
        <text>a 2'-deoxyadenosine in DNA + S-adenosyl-L-methionine = an N(6)-methyl-2'-deoxyadenosine in DNA + S-adenosyl-L-homocysteine + H(+)</text>
        <dbReference type="Rhea" id="RHEA:15197"/>
        <dbReference type="Rhea" id="RHEA-COMP:12418"/>
        <dbReference type="Rhea" id="RHEA-COMP:12419"/>
        <dbReference type="ChEBI" id="CHEBI:15378"/>
        <dbReference type="ChEBI" id="CHEBI:57856"/>
        <dbReference type="ChEBI" id="CHEBI:59789"/>
        <dbReference type="ChEBI" id="CHEBI:90615"/>
        <dbReference type="ChEBI" id="CHEBI:90616"/>
        <dbReference type="EC" id="2.1.1.72"/>
    </reaction>
</comment>
<organism evidence="9">
    <name type="scientific">viral metagenome</name>
    <dbReference type="NCBI Taxonomy" id="1070528"/>
    <lineage>
        <taxon>unclassified sequences</taxon>
        <taxon>metagenomes</taxon>
        <taxon>organismal metagenomes</taxon>
    </lineage>
</organism>
<dbReference type="InterPro" id="IPR011639">
    <property type="entry name" value="MethylTrfase_TaqI-like_dom"/>
</dbReference>
<evidence type="ECO:0000256" key="4">
    <source>
        <dbReference type="ARBA" id="ARBA00022691"/>
    </source>
</evidence>
<keyword evidence="4" id="KW-0949">S-adenosyl-L-methionine</keyword>
<evidence type="ECO:0000256" key="2">
    <source>
        <dbReference type="ARBA" id="ARBA00022603"/>
    </source>
</evidence>
<dbReference type="InterPro" id="IPR029063">
    <property type="entry name" value="SAM-dependent_MTases_sf"/>
</dbReference>
<keyword evidence="3" id="KW-0808">Transferase</keyword>
<sequence length="406" mass="47446">MSQKKRIHQDYSSLSVDITNTISKTEKKNNGIYFTPQSTIKRNIELLSPYITSIKTVLEPSCGSCEYIQYLSQMYPNLSISGIEYNNTIFDSIQHLKSERIHLENSDFLDSNNENSYDLIIGNPPYYVMKKSDVPKSYYKYFDGRPNIFILFIIKSFSCLRKNGILSFILPKNFLNSLYYDKTRKYISERFHIIHISECNDQYMETAQDTILFIVQKRSSENNNPFLLNLSTYTIFAEPVKIQRLQELYENSLTLSKLGFDVKVGTVVWNECKSILTNNSRDTLLIYSSDIKNHKLDIQTYNNVAKKNYIHKTGNTEPVLVINRGYGTGEYKFEYCLIDMSREYLIENHLICVVHKHSLERPKLMELYKQVTNSFQNEKTKEFISLYFGNNAINTTELCEILPIYV</sequence>
<accession>A0A6C0CKN8</accession>
<dbReference type="GO" id="GO:0003677">
    <property type="term" value="F:DNA binding"/>
    <property type="evidence" value="ECO:0007669"/>
    <property type="project" value="UniProtKB-KW"/>
</dbReference>
<dbReference type="PANTHER" id="PTHR33841">
    <property type="entry name" value="DNA METHYLTRANSFERASE YEEA-RELATED"/>
    <property type="match status" value="1"/>
</dbReference>
<dbReference type="EC" id="2.1.1.72" evidence="1"/>
<evidence type="ECO:0000256" key="7">
    <source>
        <dbReference type="ARBA" id="ARBA00047942"/>
    </source>
</evidence>
<evidence type="ECO:0000256" key="6">
    <source>
        <dbReference type="ARBA" id="ARBA00023125"/>
    </source>
</evidence>
<dbReference type="GO" id="GO:0032259">
    <property type="term" value="P:methylation"/>
    <property type="evidence" value="ECO:0007669"/>
    <property type="project" value="UniProtKB-KW"/>
</dbReference>
<dbReference type="InterPro" id="IPR050953">
    <property type="entry name" value="N4_N6_ade-DNA_methylase"/>
</dbReference>
<dbReference type="Pfam" id="PF07669">
    <property type="entry name" value="Eco57I"/>
    <property type="match status" value="1"/>
</dbReference>
<protein>
    <recommendedName>
        <fullName evidence="1">site-specific DNA-methyltransferase (adenine-specific)</fullName>
        <ecNumber evidence="1">2.1.1.72</ecNumber>
    </recommendedName>
</protein>
<dbReference type="PRINTS" id="PR00507">
    <property type="entry name" value="N12N6MTFRASE"/>
</dbReference>
<evidence type="ECO:0000313" key="9">
    <source>
        <dbReference type="EMBL" id="QHT05346.1"/>
    </source>
</evidence>
<evidence type="ECO:0000259" key="8">
    <source>
        <dbReference type="Pfam" id="PF07669"/>
    </source>
</evidence>
<evidence type="ECO:0000256" key="5">
    <source>
        <dbReference type="ARBA" id="ARBA00022747"/>
    </source>
</evidence>
<dbReference type="InterPro" id="IPR002052">
    <property type="entry name" value="DNA_methylase_N6_adenine_CS"/>
</dbReference>
<reference evidence="9" key="1">
    <citation type="journal article" date="2020" name="Nature">
        <title>Giant virus diversity and host interactions through global metagenomics.</title>
        <authorList>
            <person name="Schulz F."/>
            <person name="Roux S."/>
            <person name="Paez-Espino D."/>
            <person name="Jungbluth S."/>
            <person name="Walsh D.A."/>
            <person name="Denef V.J."/>
            <person name="McMahon K.D."/>
            <person name="Konstantinidis K.T."/>
            <person name="Eloe-Fadrosh E.A."/>
            <person name="Kyrpides N.C."/>
            <person name="Woyke T."/>
        </authorList>
    </citation>
    <scope>NUCLEOTIDE SEQUENCE</scope>
    <source>
        <strain evidence="9">GVMAG-M-3300021375-17</strain>
    </source>
</reference>
<keyword evidence="5" id="KW-0680">Restriction system</keyword>